<evidence type="ECO:0000256" key="1">
    <source>
        <dbReference type="SAM" id="MobiDB-lite"/>
    </source>
</evidence>
<comment type="caution">
    <text evidence="3">The sequence shown here is derived from an EMBL/GenBank/DDBJ whole genome shotgun (WGS) entry which is preliminary data.</text>
</comment>
<dbReference type="AlphaFoldDB" id="A0AA40BGL6"/>
<dbReference type="RefSeq" id="XP_060302733.1">
    <property type="nucleotide sequence ID" value="XM_060439153.1"/>
</dbReference>
<organism evidence="3 4">
    <name type="scientific">Lasiosphaeria miniovina</name>
    <dbReference type="NCBI Taxonomy" id="1954250"/>
    <lineage>
        <taxon>Eukaryota</taxon>
        <taxon>Fungi</taxon>
        <taxon>Dikarya</taxon>
        <taxon>Ascomycota</taxon>
        <taxon>Pezizomycotina</taxon>
        <taxon>Sordariomycetes</taxon>
        <taxon>Sordariomycetidae</taxon>
        <taxon>Sordariales</taxon>
        <taxon>Lasiosphaeriaceae</taxon>
        <taxon>Lasiosphaeria</taxon>
    </lineage>
</organism>
<evidence type="ECO:0000313" key="4">
    <source>
        <dbReference type="Proteomes" id="UP001172101"/>
    </source>
</evidence>
<name>A0AA40BGL6_9PEZI</name>
<evidence type="ECO:0000313" key="3">
    <source>
        <dbReference type="EMBL" id="KAK0733856.1"/>
    </source>
</evidence>
<keyword evidence="4" id="KW-1185">Reference proteome</keyword>
<protein>
    <submittedName>
        <fullName evidence="3">Uncharacterized protein</fullName>
    </submittedName>
</protein>
<dbReference type="EMBL" id="JAUIRO010000001">
    <property type="protein sequence ID" value="KAK0733856.1"/>
    <property type="molecule type" value="Genomic_DNA"/>
</dbReference>
<sequence>MVVVVVVVVVAVAVAVFDMASQPTYLILEYESQMGNWKLASRTPRSSSPMANGDPSGGDGASALPSANQQPRATIICQDGTRRAGVAHGLSVVITRCALPLLAQNKESSYASWDWRPWQMLSEASDSHKAMGDRRRSTREPPASRTSVWQVASLQPTLRAGNELSYCGLGSQHDKADAVGECEEQRVAMEDGGDGGKQASFRQDKGHSSCRLSRTITASICSRGV</sequence>
<reference evidence="3" key="1">
    <citation type="submission" date="2023-06" db="EMBL/GenBank/DDBJ databases">
        <title>Genome-scale phylogeny and comparative genomics of the fungal order Sordariales.</title>
        <authorList>
            <consortium name="Lawrence Berkeley National Laboratory"/>
            <person name="Hensen N."/>
            <person name="Bonometti L."/>
            <person name="Westerberg I."/>
            <person name="Brannstrom I.O."/>
            <person name="Guillou S."/>
            <person name="Cros-Aarteil S."/>
            <person name="Calhoun S."/>
            <person name="Haridas S."/>
            <person name="Kuo A."/>
            <person name="Mondo S."/>
            <person name="Pangilinan J."/>
            <person name="Riley R."/>
            <person name="LaButti K."/>
            <person name="Andreopoulos B."/>
            <person name="Lipzen A."/>
            <person name="Chen C."/>
            <person name="Yanf M."/>
            <person name="Daum C."/>
            <person name="Ng V."/>
            <person name="Clum A."/>
            <person name="Steindorff A."/>
            <person name="Ohm R."/>
            <person name="Martin F."/>
            <person name="Silar P."/>
            <person name="Natvig D."/>
            <person name="Lalanne C."/>
            <person name="Gautier V."/>
            <person name="Ament-velasquez S.L."/>
            <person name="Kruys A."/>
            <person name="Hutchinson M.I."/>
            <person name="Powell A.J."/>
            <person name="Barry K."/>
            <person name="Miller A.N."/>
            <person name="Grigoriev I.V."/>
            <person name="Debuchy R."/>
            <person name="Gladieux P."/>
            <person name="Thoren M.H."/>
            <person name="Johannesson H."/>
        </authorList>
    </citation>
    <scope>NUCLEOTIDE SEQUENCE</scope>
    <source>
        <strain evidence="3">SMH2392-1A</strain>
    </source>
</reference>
<dbReference type="Proteomes" id="UP001172101">
    <property type="component" value="Unassembled WGS sequence"/>
</dbReference>
<gene>
    <name evidence="3" type="ORF">B0T26DRAFT_670212</name>
</gene>
<feature type="chain" id="PRO_5041349511" evidence="2">
    <location>
        <begin position="16"/>
        <end position="225"/>
    </location>
</feature>
<evidence type="ECO:0000256" key="2">
    <source>
        <dbReference type="SAM" id="SignalP"/>
    </source>
</evidence>
<dbReference type="GeneID" id="85322423"/>
<feature type="compositionally biased region" description="Basic and acidic residues" evidence="1">
    <location>
        <begin position="126"/>
        <end position="139"/>
    </location>
</feature>
<proteinExistence type="predicted"/>
<feature type="region of interest" description="Disordered" evidence="1">
    <location>
        <begin position="126"/>
        <end position="147"/>
    </location>
</feature>
<accession>A0AA40BGL6</accession>
<feature type="region of interest" description="Disordered" evidence="1">
    <location>
        <begin position="40"/>
        <end position="69"/>
    </location>
</feature>
<keyword evidence="2" id="KW-0732">Signal</keyword>
<feature type="signal peptide" evidence="2">
    <location>
        <begin position="1"/>
        <end position="15"/>
    </location>
</feature>